<reference evidence="2 3" key="1">
    <citation type="submission" date="2020-08" db="EMBL/GenBank/DDBJ databases">
        <title>The genome sequence of type strain Novosphingobium piscinae KCTC 42194.</title>
        <authorList>
            <person name="Liu Y."/>
        </authorList>
    </citation>
    <scope>NUCLEOTIDE SEQUENCE [LARGE SCALE GENOMIC DNA]</scope>
    <source>
        <strain evidence="2 3">KCTC 42194</strain>
    </source>
</reference>
<protein>
    <submittedName>
        <fullName evidence="2">DUF262 domain-containing protein</fullName>
    </submittedName>
</protein>
<accession>A0A7X1KP80</accession>
<dbReference type="Pfam" id="PF03235">
    <property type="entry name" value="GmrSD_N"/>
    <property type="match status" value="1"/>
</dbReference>
<dbReference type="AlphaFoldDB" id="A0A7X1KP80"/>
<evidence type="ECO:0000313" key="2">
    <source>
        <dbReference type="EMBL" id="MBC2668218.1"/>
    </source>
</evidence>
<dbReference type="InterPro" id="IPR004919">
    <property type="entry name" value="GmrSD_N"/>
</dbReference>
<evidence type="ECO:0000259" key="1">
    <source>
        <dbReference type="Pfam" id="PF03235"/>
    </source>
</evidence>
<gene>
    <name evidence="2" type="ORF">H7F53_03560</name>
</gene>
<feature type="domain" description="GmrSD restriction endonucleases N-terminal" evidence="1">
    <location>
        <begin position="85"/>
        <end position="254"/>
    </location>
</feature>
<dbReference type="PANTHER" id="PTHR39639">
    <property type="entry name" value="CHROMOSOME 16, WHOLE GENOME SHOTGUN SEQUENCE"/>
    <property type="match status" value="1"/>
</dbReference>
<evidence type="ECO:0000313" key="3">
    <source>
        <dbReference type="Proteomes" id="UP000551327"/>
    </source>
</evidence>
<proteinExistence type="predicted"/>
<keyword evidence="3" id="KW-1185">Reference proteome</keyword>
<organism evidence="2 3">
    <name type="scientific">Novosphingobium piscinae</name>
    <dbReference type="NCBI Taxonomy" id="1507448"/>
    <lineage>
        <taxon>Bacteria</taxon>
        <taxon>Pseudomonadati</taxon>
        <taxon>Pseudomonadota</taxon>
        <taxon>Alphaproteobacteria</taxon>
        <taxon>Sphingomonadales</taxon>
        <taxon>Sphingomonadaceae</taxon>
        <taxon>Novosphingobium</taxon>
    </lineage>
</organism>
<dbReference type="Proteomes" id="UP000551327">
    <property type="component" value="Unassembled WGS sequence"/>
</dbReference>
<sequence length="265" mass="30030">MIRAGTAHLHVPQVCRKRREQTGGNPVTINDEALQQQAELETAAENQEEVAASSWFEDDGAGEVETGTVDYDVTSSPNDFNVRTIVDFVASGAVKIPGFQRNYVWDIRRASRLIESLLIGLPIPQVFLYEESRNSFLVIDGQQRLMSIFYFMKGRFPRREKRPALRRIMDAEGGIPENIMADDSYFQKFNLSLPSKQGSANSKFHGKNALTLDDYKTTLEMRTIRNVVVKQTAPEEQRDSSVFEIFNRLNTGGVRWFRLLGQFGG</sequence>
<dbReference type="PANTHER" id="PTHR39639:SF1">
    <property type="entry name" value="DUF262 DOMAIN-CONTAINING PROTEIN"/>
    <property type="match status" value="1"/>
</dbReference>
<name>A0A7X1KP80_9SPHN</name>
<comment type="caution">
    <text evidence="2">The sequence shown here is derived from an EMBL/GenBank/DDBJ whole genome shotgun (WGS) entry which is preliminary data.</text>
</comment>
<dbReference type="EMBL" id="JACLAX010000002">
    <property type="protein sequence ID" value="MBC2668218.1"/>
    <property type="molecule type" value="Genomic_DNA"/>
</dbReference>